<dbReference type="PANTHER" id="PTHR43799">
    <property type="entry name" value="AMINOTRANSFERASE, PUTATIVE-RELATED"/>
    <property type="match status" value="1"/>
</dbReference>
<comment type="caution">
    <text evidence="1">The sequence shown here is derived from an EMBL/GenBank/DDBJ whole genome shotgun (WGS) entry which is preliminary data.</text>
</comment>
<dbReference type="GO" id="GO:0004069">
    <property type="term" value="F:L-aspartate:2-oxoglutarate aminotransferase activity"/>
    <property type="evidence" value="ECO:0007669"/>
    <property type="project" value="InterPro"/>
</dbReference>
<evidence type="ECO:0000313" key="2">
    <source>
        <dbReference type="Proteomes" id="UP000189670"/>
    </source>
</evidence>
<reference evidence="2" key="1">
    <citation type="submission" date="2012-11" db="EMBL/GenBank/DDBJ databases">
        <authorList>
            <person name="Lucero-Rivera Y.E."/>
            <person name="Tovar-Ramirez D."/>
        </authorList>
    </citation>
    <scope>NUCLEOTIDE SEQUENCE [LARGE SCALE GENOMIC DNA]</scope>
    <source>
        <strain evidence="2">Araruama</strain>
    </source>
</reference>
<dbReference type="InterPro" id="IPR015421">
    <property type="entry name" value="PyrdxlP-dep_Trfase_major"/>
</dbReference>
<dbReference type="Gene3D" id="3.90.1150.10">
    <property type="entry name" value="Aspartate Aminotransferase, domain 1"/>
    <property type="match status" value="1"/>
</dbReference>
<evidence type="ECO:0000313" key="1">
    <source>
        <dbReference type="EMBL" id="ETR69346.1"/>
    </source>
</evidence>
<dbReference type="InterPro" id="IPR015422">
    <property type="entry name" value="PyrdxlP-dep_Trfase_small"/>
</dbReference>
<dbReference type="InterPro" id="IPR024551">
    <property type="entry name" value="AspAT_Ic"/>
</dbReference>
<dbReference type="AlphaFoldDB" id="A0A1V1P3K3"/>
<accession>A0A1V1P3K3</accession>
<dbReference type="Gene3D" id="3.40.640.10">
    <property type="entry name" value="Type I PLP-dependent aspartate aminotransferase-like (Major domain)"/>
    <property type="match status" value="1"/>
</dbReference>
<gene>
    <name evidence="1" type="ORF">OMM_03988</name>
</gene>
<protein>
    <submittedName>
        <fullName evidence="1">GntR family transcriptional regulator</fullName>
    </submittedName>
</protein>
<dbReference type="EMBL" id="ATBP01000667">
    <property type="protein sequence ID" value="ETR69346.1"/>
    <property type="molecule type" value="Genomic_DNA"/>
</dbReference>
<dbReference type="SUPFAM" id="SSF53383">
    <property type="entry name" value="PLP-dependent transferases"/>
    <property type="match status" value="1"/>
</dbReference>
<proteinExistence type="predicted"/>
<dbReference type="PANTHER" id="PTHR43799:SF1">
    <property type="entry name" value="ASPARTATE AMINOTRANSFERASE"/>
    <property type="match status" value="1"/>
</dbReference>
<dbReference type="InterPro" id="IPR015424">
    <property type="entry name" value="PyrdxlP-dep_Trfase"/>
</dbReference>
<name>A0A1V1P3K3_9BACT</name>
<dbReference type="Proteomes" id="UP000189670">
    <property type="component" value="Unassembled WGS sequence"/>
</dbReference>
<organism evidence="1 2">
    <name type="scientific">Candidatus Magnetoglobus multicellularis str. Araruama</name>
    <dbReference type="NCBI Taxonomy" id="890399"/>
    <lineage>
        <taxon>Bacteria</taxon>
        <taxon>Pseudomonadati</taxon>
        <taxon>Thermodesulfobacteriota</taxon>
        <taxon>Desulfobacteria</taxon>
        <taxon>Desulfobacterales</taxon>
        <taxon>Desulfobacteraceae</taxon>
        <taxon>Candidatus Magnetoglobus</taxon>
    </lineage>
</organism>
<dbReference type="Pfam" id="PF12897">
    <property type="entry name" value="Asp_aminotransf"/>
    <property type="match status" value="1"/>
</dbReference>
<sequence length="424" mass="47670">MKPLNKLSQQEIQNLKQTLKKRYESFQSQNLSLNMTRGVPSTEQLDLSNDLLTCVSENHYRTENGVDCRNYGGIDGIPEAKHLFASYMGVSTDEIIVAGNSSLTLMHDTFMRAMVKGVMKDSPPWCRQEKIRFICPAPGYDRHFSICNYLNIEMITVEMTDQGLNMNEIESLVANDETIKGIWCVPKYSNPTGVTYSDDIVERLANMKTRALDFRIFLDNAYAVHDHTDNPDTLMPVLDACKRAGNPDRVYMFGSTAKITFAGAGVAVLAASKNNIDWLRGQMVFQSIGPDKVNQLRHVLFFKDMDGIYQLMQQHARILKPKFQAVQTTLEKELGPLDIAQWTHPKGGYFISVNTPPRCAKQVVDMAKKAGVMFTPAGATYPYQKDPLDRNIRLAPSFPSVADIEKAMAILSVCIQRVALEKHN</sequence>